<evidence type="ECO:0000313" key="2">
    <source>
        <dbReference type="EnsemblPlants" id="AET6Gv20165100.6"/>
    </source>
</evidence>
<accession>A0A453N024</accession>
<keyword evidence="3" id="KW-1185">Reference proteome</keyword>
<dbReference type="PANTHER" id="PTHR48442">
    <property type="entry name" value="SET DOMAIN-CONTAINING PROTEIN"/>
    <property type="match status" value="1"/>
</dbReference>
<proteinExistence type="predicted"/>
<evidence type="ECO:0000256" key="1">
    <source>
        <dbReference type="SAM" id="MobiDB-lite"/>
    </source>
</evidence>
<protein>
    <submittedName>
        <fullName evidence="2">Uncharacterized protein</fullName>
    </submittedName>
</protein>
<dbReference type="Gramene" id="AET6Gv20165100.6">
    <property type="protein sequence ID" value="AET6Gv20165100.6"/>
    <property type="gene ID" value="AET6Gv20165100"/>
</dbReference>
<dbReference type="EnsemblPlants" id="AET6Gv20165100.6">
    <property type="protein sequence ID" value="AET6Gv20165100.6"/>
    <property type="gene ID" value="AET6Gv20165100"/>
</dbReference>
<evidence type="ECO:0000313" key="3">
    <source>
        <dbReference type="Proteomes" id="UP000015105"/>
    </source>
</evidence>
<reference evidence="2" key="5">
    <citation type="journal article" date="2021" name="G3 (Bethesda)">
        <title>Aegilops tauschii genome assembly Aet v5.0 features greater sequence contiguity and improved annotation.</title>
        <authorList>
            <person name="Wang L."/>
            <person name="Zhu T."/>
            <person name="Rodriguez J.C."/>
            <person name="Deal K.R."/>
            <person name="Dubcovsky J."/>
            <person name="McGuire P.E."/>
            <person name="Lux T."/>
            <person name="Spannagl M."/>
            <person name="Mayer K.F.X."/>
            <person name="Baldrich P."/>
            <person name="Meyers B.C."/>
            <person name="Huo N."/>
            <person name="Gu Y.Q."/>
            <person name="Zhou H."/>
            <person name="Devos K.M."/>
            <person name="Bennetzen J.L."/>
            <person name="Unver T."/>
            <person name="Budak H."/>
            <person name="Gulick P.J."/>
            <person name="Galiba G."/>
            <person name="Kalapos B."/>
            <person name="Nelson D.R."/>
            <person name="Li P."/>
            <person name="You F.M."/>
            <person name="Luo M.C."/>
            <person name="Dvorak J."/>
        </authorList>
    </citation>
    <scope>NUCLEOTIDE SEQUENCE [LARGE SCALE GENOMIC DNA]</scope>
    <source>
        <strain evidence="2">cv. AL8/78</strain>
    </source>
</reference>
<dbReference type="InterPro" id="IPR053114">
    <property type="entry name" value="ATXR5/ATXR6"/>
</dbReference>
<dbReference type="Proteomes" id="UP000015105">
    <property type="component" value="Chromosome 6D"/>
</dbReference>
<organism evidence="2 3">
    <name type="scientific">Aegilops tauschii subsp. strangulata</name>
    <name type="common">Goatgrass</name>
    <dbReference type="NCBI Taxonomy" id="200361"/>
    <lineage>
        <taxon>Eukaryota</taxon>
        <taxon>Viridiplantae</taxon>
        <taxon>Streptophyta</taxon>
        <taxon>Embryophyta</taxon>
        <taxon>Tracheophyta</taxon>
        <taxon>Spermatophyta</taxon>
        <taxon>Magnoliopsida</taxon>
        <taxon>Liliopsida</taxon>
        <taxon>Poales</taxon>
        <taxon>Poaceae</taxon>
        <taxon>BOP clade</taxon>
        <taxon>Pooideae</taxon>
        <taxon>Triticodae</taxon>
        <taxon>Triticeae</taxon>
        <taxon>Triticinae</taxon>
        <taxon>Aegilops</taxon>
    </lineage>
</organism>
<reference evidence="2" key="3">
    <citation type="journal article" date="2017" name="Nature">
        <title>Genome sequence of the progenitor of the wheat D genome Aegilops tauschii.</title>
        <authorList>
            <person name="Luo M.C."/>
            <person name="Gu Y.Q."/>
            <person name="Puiu D."/>
            <person name="Wang H."/>
            <person name="Twardziok S.O."/>
            <person name="Deal K.R."/>
            <person name="Huo N."/>
            <person name="Zhu T."/>
            <person name="Wang L."/>
            <person name="Wang Y."/>
            <person name="McGuire P.E."/>
            <person name="Liu S."/>
            <person name="Long H."/>
            <person name="Ramasamy R.K."/>
            <person name="Rodriguez J.C."/>
            <person name="Van S.L."/>
            <person name="Yuan L."/>
            <person name="Wang Z."/>
            <person name="Xia Z."/>
            <person name="Xiao L."/>
            <person name="Anderson O.D."/>
            <person name="Ouyang S."/>
            <person name="Liang Y."/>
            <person name="Zimin A.V."/>
            <person name="Pertea G."/>
            <person name="Qi P."/>
            <person name="Bennetzen J.L."/>
            <person name="Dai X."/>
            <person name="Dawson M.W."/>
            <person name="Muller H.G."/>
            <person name="Kugler K."/>
            <person name="Rivarola-Duarte L."/>
            <person name="Spannagl M."/>
            <person name="Mayer K.F.X."/>
            <person name="Lu F.H."/>
            <person name="Bevan M.W."/>
            <person name="Leroy P."/>
            <person name="Li P."/>
            <person name="You F.M."/>
            <person name="Sun Q."/>
            <person name="Liu Z."/>
            <person name="Lyons E."/>
            <person name="Wicker T."/>
            <person name="Salzberg S.L."/>
            <person name="Devos K.M."/>
            <person name="Dvorak J."/>
        </authorList>
    </citation>
    <scope>NUCLEOTIDE SEQUENCE [LARGE SCALE GENOMIC DNA]</scope>
    <source>
        <strain evidence="2">cv. AL8/78</strain>
    </source>
</reference>
<reference evidence="3" key="1">
    <citation type="journal article" date="2014" name="Science">
        <title>Ancient hybridizations among the ancestral genomes of bread wheat.</title>
        <authorList>
            <consortium name="International Wheat Genome Sequencing Consortium,"/>
            <person name="Marcussen T."/>
            <person name="Sandve S.R."/>
            <person name="Heier L."/>
            <person name="Spannagl M."/>
            <person name="Pfeifer M."/>
            <person name="Jakobsen K.S."/>
            <person name="Wulff B.B."/>
            <person name="Steuernagel B."/>
            <person name="Mayer K.F."/>
            <person name="Olsen O.A."/>
        </authorList>
    </citation>
    <scope>NUCLEOTIDE SEQUENCE [LARGE SCALE GENOMIC DNA]</scope>
    <source>
        <strain evidence="3">cv. AL8/78</strain>
    </source>
</reference>
<name>A0A453N024_AEGTS</name>
<reference evidence="2" key="4">
    <citation type="submission" date="2019-03" db="UniProtKB">
        <authorList>
            <consortium name="EnsemblPlants"/>
        </authorList>
    </citation>
    <scope>IDENTIFICATION</scope>
</reference>
<sequence>VLPREDAETLSLCKRMMEQGEWPPLLVVFDPVEGLVALSTNSLLISELVLQNPSGTDDDCVEISRTDSRSRQTGTSRT</sequence>
<feature type="region of interest" description="Disordered" evidence="1">
    <location>
        <begin position="53"/>
        <end position="78"/>
    </location>
</feature>
<dbReference type="PANTHER" id="PTHR48442:SF1">
    <property type="entry name" value="SET DOMAIN-CONTAINING PROTEIN"/>
    <property type="match status" value="1"/>
</dbReference>
<reference evidence="3" key="2">
    <citation type="journal article" date="2017" name="Nat. Plants">
        <title>The Aegilops tauschii genome reveals multiple impacts of transposons.</title>
        <authorList>
            <person name="Zhao G."/>
            <person name="Zou C."/>
            <person name="Li K."/>
            <person name="Wang K."/>
            <person name="Li T."/>
            <person name="Gao L."/>
            <person name="Zhang X."/>
            <person name="Wang H."/>
            <person name="Yang Z."/>
            <person name="Liu X."/>
            <person name="Jiang W."/>
            <person name="Mao L."/>
            <person name="Kong X."/>
            <person name="Jiao Y."/>
            <person name="Jia J."/>
        </authorList>
    </citation>
    <scope>NUCLEOTIDE SEQUENCE [LARGE SCALE GENOMIC DNA]</scope>
    <source>
        <strain evidence="3">cv. AL8/78</strain>
    </source>
</reference>
<dbReference type="AlphaFoldDB" id="A0A453N024"/>